<keyword evidence="4" id="KW-1185">Reference proteome</keyword>
<dbReference type="Pfam" id="PF03544">
    <property type="entry name" value="TonB_C"/>
    <property type="match status" value="1"/>
</dbReference>
<accession>A0ABV8Z6F8</accession>
<dbReference type="PROSITE" id="PS51257">
    <property type="entry name" value="PROKAR_LIPOPROTEIN"/>
    <property type="match status" value="1"/>
</dbReference>
<sequence>MKPFSNLIFKVAFSFFLLLSCNSKSWAQEVELIDLSAKSDNAVSVETQAEFPNGLTDFYIFYGRNYNMPEIAYEKKVDGKYYIHFTIEKDGSLSNIKIVKDLGYGLGAEAIRVMKLCPKWIPATKDGEPVSSKFILPMVVQLARPLGH</sequence>
<organism evidence="3 4">
    <name type="scientific">Flavobacterium chungangensis</name>
    <dbReference type="NCBI Taxonomy" id="2708132"/>
    <lineage>
        <taxon>Bacteria</taxon>
        <taxon>Pseudomonadati</taxon>
        <taxon>Bacteroidota</taxon>
        <taxon>Flavobacteriia</taxon>
        <taxon>Flavobacteriales</taxon>
        <taxon>Flavobacteriaceae</taxon>
        <taxon>Flavobacterium</taxon>
    </lineage>
</organism>
<dbReference type="PANTHER" id="PTHR33446">
    <property type="entry name" value="PROTEIN TONB-RELATED"/>
    <property type="match status" value="1"/>
</dbReference>
<feature type="signal peptide" evidence="1">
    <location>
        <begin position="1"/>
        <end position="27"/>
    </location>
</feature>
<dbReference type="InterPro" id="IPR037682">
    <property type="entry name" value="TonB_C"/>
</dbReference>
<evidence type="ECO:0000256" key="1">
    <source>
        <dbReference type="SAM" id="SignalP"/>
    </source>
</evidence>
<evidence type="ECO:0000313" key="3">
    <source>
        <dbReference type="EMBL" id="MFC4475576.1"/>
    </source>
</evidence>
<dbReference type="SUPFAM" id="SSF74653">
    <property type="entry name" value="TolA/TonB C-terminal domain"/>
    <property type="match status" value="1"/>
</dbReference>
<feature type="chain" id="PRO_5045770497" evidence="1">
    <location>
        <begin position="28"/>
        <end position="148"/>
    </location>
</feature>
<dbReference type="RefSeq" id="WP_379794821.1">
    <property type="nucleotide sequence ID" value="NZ_JBHSFY010000001.1"/>
</dbReference>
<evidence type="ECO:0000313" key="4">
    <source>
        <dbReference type="Proteomes" id="UP001596003"/>
    </source>
</evidence>
<dbReference type="PANTHER" id="PTHR33446:SF2">
    <property type="entry name" value="PROTEIN TONB"/>
    <property type="match status" value="1"/>
</dbReference>
<dbReference type="InterPro" id="IPR051045">
    <property type="entry name" value="TonB-dependent_transducer"/>
</dbReference>
<evidence type="ECO:0000259" key="2">
    <source>
        <dbReference type="PROSITE" id="PS52015"/>
    </source>
</evidence>
<protein>
    <submittedName>
        <fullName evidence="3">Energy transducer TonB</fullName>
    </submittedName>
</protein>
<proteinExistence type="predicted"/>
<dbReference type="PROSITE" id="PS52015">
    <property type="entry name" value="TONB_CTD"/>
    <property type="match status" value="1"/>
</dbReference>
<dbReference type="Proteomes" id="UP001596003">
    <property type="component" value="Unassembled WGS sequence"/>
</dbReference>
<comment type="caution">
    <text evidence="3">The sequence shown here is derived from an EMBL/GenBank/DDBJ whole genome shotgun (WGS) entry which is preliminary data.</text>
</comment>
<dbReference type="Gene3D" id="3.30.1150.10">
    <property type="match status" value="1"/>
</dbReference>
<dbReference type="EMBL" id="JBHSFY010000001">
    <property type="protein sequence ID" value="MFC4475576.1"/>
    <property type="molecule type" value="Genomic_DNA"/>
</dbReference>
<feature type="domain" description="TonB C-terminal" evidence="2">
    <location>
        <begin position="53"/>
        <end position="148"/>
    </location>
</feature>
<reference evidence="4" key="1">
    <citation type="journal article" date="2019" name="Int. J. Syst. Evol. Microbiol.">
        <title>The Global Catalogue of Microorganisms (GCM) 10K type strain sequencing project: providing services to taxonomists for standard genome sequencing and annotation.</title>
        <authorList>
            <consortium name="The Broad Institute Genomics Platform"/>
            <consortium name="The Broad Institute Genome Sequencing Center for Infectious Disease"/>
            <person name="Wu L."/>
            <person name="Ma J."/>
        </authorList>
    </citation>
    <scope>NUCLEOTIDE SEQUENCE [LARGE SCALE GENOMIC DNA]</scope>
    <source>
        <strain evidence="4">NBRC 103627</strain>
    </source>
</reference>
<name>A0ABV8Z6F8_9FLAO</name>
<gene>
    <name evidence="3" type="ORF">ACFO3N_00690</name>
</gene>
<keyword evidence="1" id="KW-0732">Signal</keyword>